<sequence>MTEIKEFKKEIQQVKMDQKDIQRDIRNMESRITITEKDILTINKQLEKISSNTTWILRLIIGSLLTGALGMVLKAFM</sequence>
<organism evidence="3 4">
    <name type="scientific">Peribacillus simplex</name>
    <dbReference type="NCBI Taxonomy" id="1478"/>
    <lineage>
        <taxon>Bacteria</taxon>
        <taxon>Bacillati</taxon>
        <taxon>Bacillota</taxon>
        <taxon>Bacilli</taxon>
        <taxon>Bacillales</taxon>
        <taxon>Bacillaceae</taxon>
        <taxon>Peribacillus</taxon>
    </lineage>
</organism>
<keyword evidence="2" id="KW-1133">Transmembrane helix</keyword>
<dbReference type="InterPro" id="IPR019715">
    <property type="entry name" value="Haemolysin_XhlA"/>
</dbReference>
<protein>
    <submittedName>
        <fullName evidence="3">Hemolysin XhlA family protein</fullName>
    </submittedName>
</protein>
<reference evidence="3" key="1">
    <citation type="submission" date="2023-07" db="EMBL/GenBank/DDBJ databases">
        <title>Murine gut Bacillus species.</title>
        <authorList>
            <person name="Gutman E."/>
            <person name="Hashuel R."/>
            <person name="Litvak Y."/>
        </authorList>
    </citation>
    <scope>NUCLEOTIDE SEQUENCE</scope>
    <source>
        <strain evidence="3">RU283</strain>
    </source>
</reference>
<evidence type="ECO:0000313" key="3">
    <source>
        <dbReference type="EMBL" id="MDP1420368.1"/>
    </source>
</evidence>
<dbReference type="AlphaFoldDB" id="A0AA90P496"/>
<keyword evidence="2" id="KW-0812">Transmembrane</keyword>
<comment type="caution">
    <text evidence="3">The sequence shown here is derived from an EMBL/GenBank/DDBJ whole genome shotgun (WGS) entry which is preliminary data.</text>
</comment>
<keyword evidence="2" id="KW-0472">Membrane</keyword>
<dbReference type="EMBL" id="JAUUTP010000022">
    <property type="protein sequence ID" value="MDP1420368.1"/>
    <property type="molecule type" value="Genomic_DNA"/>
</dbReference>
<proteinExistence type="predicted"/>
<evidence type="ECO:0000256" key="2">
    <source>
        <dbReference type="SAM" id="Phobius"/>
    </source>
</evidence>
<feature type="transmembrane region" description="Helical" evidence="2">
    <location>
        <begin position="55"/>
        <end position="76"/>
    </location>
</feature>
<dbReference type="Proteomes" id="UP001178277">
    <property type="component" value="Unassembled WGS sequence"/>
</dbReference>
<keyword evidence="1" id="KW-0175">Coiled coil</keyword>
<name>A0AA90P496_9BACI</name>
<dbReference type="RefSeq" id="WP_305161532.1">
    <property type="nucleotide sequence ID" value="NZ_JAUUTP010000022.1"/>
</dbReference>
<feature type="coiled-coil region" evidence="1">
    <location>
        <begin position="4"/>
        <end position="31"/>
    </location>
</feature>
<evidence type="ECO:0000313" key="4">
    <source>
        <dbReference type="Proteomes" id="UP001178277"/>
    </source>
</evidence>
<accession>A0AA90P496</accession>
<gene>
    <name evidence="3" type="ORF">Q8G35_18760</name>
</gene>
<evidence type="ECO:0000256" key="1">
    <source>
        <dbReference type="SAM" id="Coils"/>
    </source>
</evidence>
<dbReference type="Pfam" id="PF10779">
    <property type="entry name" value="XhlA"/>
    <property type="match status" value="1"/>
</dbReference>